<reference evidence="10 11" key="1">
    <citation type="submission" date="2019-01" db="EMBL/GenBank/DDBJ databases">
        <title>Spirosoma flava sp. nov., a propanil-degrading bacterium isolated from herbicide-contaminated soil.</title>
        <authorList>
            <person name="Zhang L."/>
            <person name="Jiang J.-D."/>
        </authorList>
    </citation>
    <scope>NUCLEOTIDE SEQUENCE [LARGE SCALE GENOMIC DNA]</scope>
    <source>
        <strain evidence="10 11">TY50</strain>
    </source>
</reference>
<sequence>MSSTPSISSTTAWPDLATDTQFRADLAQLLLPYINTCRWFAGKARQQTGCSVQTVHTLPLPDDSVAYLLILEATYADGIPESYQLPLAFLPEDSPALEAVPDKGRIGTATLAGQPGTLIDAIYDERFRTALFTAIYANQTIAQPEGTLAFHRGKGLADGDASLPSQVLPVDSSNSAMTFGGKYFLKLYRKLFNETNPEVEMVAFLTDESEFAHIPAFGGSLVWQRPETDITLGMVQRMVPNDKDSWAQTGDYLNDFLYAVPQRLFAIREDVFDKVELLGRRTGEMHCALYKPDRPNEPANPAFAPEPFTNEYRDFLIRRFEDLLDRRYALLIDNYTRLDAQAQRLAWVFMEAKEMIDAFVDDFRTRPLDSLRIRIHGDYHLGQVLATESDFVLIDFEGEPESSISERKIKHSPLKDVAGMIRSYHYAVSAKLFNSAETEGIDPDHLQRVSDRWFYLIRDTFLDAYLDTFGAPHPLFKNNNEINFLLLIYLLEKAVYELGYEISYRPSWVKIPLKGIIDVVREIEKIRLSDGDLIPDVPMLQTGLLQGKPS</sequence>
<comment type="catalytic activity">
    <reaction evidence="8">
        <text>D-maltose + ATP = alpha-maltose 1-phosphate + ADP + H(+)</text>
        <dbReference type="Rhea" id="RHEA:31915"/>
        <dbReference type="ChEBI" id="CHEBI:15378"/>
        <dbReference type="ChEBI" id="CHEBI:17306"/>
        <dbReference type="ChEBI" id="CHEBI:30616"/>
        <dbReference type="ChEBI" id="CHEBI:63576"/>
        <dbReference type="ChEBI" id="CHEBI:456216"/>
        <dbReference type="EC" id="2.7.1.175"/>
    </reaction>
</comment>
<evidence type="ECO:0000256" key="1">
    <source>
        <dbReference type="ARBA" id="ARBA00006219"/>
    </source>
</evidence>
<evidence type="ECO:0000256" key="3">
    <source>
        <dbReference type="ARBA" id="ARBA00013882"/>
    </source>
</evidence>
<dbReference type="SUPFAM" id="SSF56112">
    <property type="entry name" value="Protein kinase-like (PK-like)"/>
    <property type="match status" value="1"/>
</dbReference>
<accession>A0A4Q2UX86</accession>
<evidence type="ECO:0000256" key="6">
    <source>
        <dbReference type="ARBA" id="ARBA00022840"/>
    </source>
</evidence>
<organism evidence="10 11">
    <name type="scientific">Spirosoma sordidisoli</name>
    <dbReference type="NCBI Taxonomy" id="2502893"/>
    <lineage>
        <taxon>Bacteria</taxon>
        <taxon>Pseudomonadati</taxon>
        <taxon>Bacteroidota</taxon>
        <taxon>Cytophagia</taxon>
        <taxon>Cytophagales</taxon>
        <taxon>Cytophagaceae</taxon>
        <taxon>Spirosoma</taxon>
    </lineage>
</organism>
<evidence type="ECO:0000256" key="7">
    <source>
        <dbReference type="ARBA" id="ARBA00031251"/>
    </source>
</evidence>
<comment type="similarity">
    <text evidence="1">Belongs to the aminoglycoside phosphotransferase family.</text>
</comment>
<dbReference type="NCBIfam" id="TIGR02457">
    <property type="entry name" value="TreS_Cterm"/>
    <property type="match status" value="1"/>
</dbReference>
<dbReference type="Proteomes" id="UP000290407">
    <property type="component" value="Unassembled WGS sequence"/>
</dbReference>
<evidence type="ECO:0000256" key="2">
    <source>
        <dbReference type="ARBA" id="ARBA00011962"/>
    </source>
</evidence>
<evidence type="ECO:0000256" key="8">
    <source>
        <dbReference type="ARBA" id="ARBA00049067"/>
    </source>
</evidence>
<feature type="domain" description="Maltokinase N-terminal cap" evidence="9">
    <location>
        <begin position="33"/>
        <end position="124"/>
    </location>
</feature>
<keyword evidence="6" id="KW-0067">ATP-binding</keyword>
<dbReference type="EC" id="2.7.1.175" evidence="2"/>
<evidence type="ECO:0000259" key="9">
    <source>
        <dbReference type="Pfam" id="PF18085"/>
    </source>
</evidence>
<dbReference type="GO" id="GO:0005524">
    <property type="term" value="F:ATP binding"/>
    <property type="evidence" value="ECO:0007669"/>
    <property type="project" value="UniProtKB-KW"/>
</dbReference>
<dbReference type="Pfam" id="PF18085">
    <property type="entry name" value="Mak_N_cap"/>
    <property type="match status" value="1"/>
</dbReference>
<keyword evidence="11" id="KW-1185">Reference proteome</keyword>
<dbReference type="InterPro" id="IPR011009">
    <property type="entry name" value="Kinase-like_dom_sf"/>
</dbReference>
<evidence type="ECO:0000313" key="11">
    <source>
        <dbReference type="Proteomes" id="UP000290407"/>
    </source>
</evidence>
<evidence type="ECO:0000256" key="5">
    <source>
        <dbReference type="ARBA" id="ARBA00022741"/>
    </source>
</evidence>
<proteinExistence type="inferred from homology"/>
<keyword evidence="4" id="KW-0808">Transferase</keyword>
<evidence type="ECO:0000313" key="10">
    <source>
        <dbReference type="EMBL" id="RYC71649.1"/>
    </source>
</evidence>
<protein>
    <recommendedName>
        <fullName evidence="3">Maltokinase</fullName>
        <ecNumber evidence="2">2.7.1.175</ecNumber>
    </recommendedName>
    <alternativeName>
        <fullName evidence="7">Maltose-1-phosphate synthase</fullName>
    </alternativeName>
</protein>
<name>A0A4Q2UX86_9BACT</name>
<comment type="caution">
    <text evidence="10">The sequence shown here is derived from an EMBL/GenBank/DDBJ whole genome shotgun (WGS) entry which is preliminary data.</text>
</comment>
<dbReference type="EMBL" id="SBLB01000001">
    <property type="protein sequence ID" value="RYC71649.1"/>
    <property type="molecule type" value="Genomic_DNA"/>
</dbReference>
<dbReference type="InterPro" id="IPR040999">
    <property type="entry name" value="Mak_N_cap"/>
</dbReference>
<evidence type="ECO:0000256" key="4">
    <source>
        <dbReference type="ARBA" id="ARBA00022679"/>
    </source>
</evidence>
<dbReference type="Gene3D" id="3.90.1200.10">
    <property type="match status" value="1"/>
</dbReference>
<dbReference type="AlphaFoldDB" id="A0A4Q2UX86"/>
<keyword evidence="5" id="KW-0547">Nucleotide-binding</keyword>
<dbReference type="InterPro" id="IPR012811">
    <property type="entry name" value="TreS_maltokin_C_dom"/>
</dbReference>
<dbReference type="GO" id="GO:0016740">
    <property type="term" value="F:transferase activity"/>
    <property type="evidence" value="ECO:0007669"/>
    <property type="project" value="UniProtKB-KW"/>
</dbReference>
<dbReference type="RefSeq" id="WP_129600541.1">
    <property type="nucleotide sequence ID" value="NZ_SBLB01000001.1"/>
</dbReference>
<gene>
    <name evidence="10" type="ORF">EQG79_05820</name>
</gene>